<feature type="domain" description="4Fe-4S ferredoxin-type" evidence="5">
    <location>
        <begin position="337"/>
        <end position="366"/>
    </location>
</feature>
<dbReference type="GO" id="GO:0046872">
    <property type="term" value="F:metal ion binding"/>
    <property type="evidence" value="ECO:0007669"/>
    <property type="project" value="UniProtKB-KW"/>
</dbReference>
<dbReference type="GO" id="GO:0016491">
    <property type="term" value="F:oxidoreductase activity"/>
    <property type="evidence" value="ECO:0007669"/>
    <property type="project" value="UniProtKB-ARBA"/>
</dbReference>
<accession>A0A0E3RV12</accession>
<dbReference type="SUPFAM" id="SSF54862">
    <property type="entry name" value="4Fe-4S ferredoxins"/>
    <property type="match status" value="1"/>
</dbReference>
<keyword evidence="4" id="KW-0411">Iron-sulfur</keyword>
<reference evidence="6 7" key="1">
    <citation type="submission" date="2014-07" db="EMBL/GenBank/DDBJ databases">
        <title>Methanogenic archaea and the global carbon cycle.</title>
        <authorList>
            <person name="Henriksen J.R."/>
            <person name="Luke J."/>
            <person name="Reinhart S."/>
            <person name="Benedict M.N."/>
            <person name="Youngblut N.D."/>
            <person name="Metcalf M.E."/>
            <person name="Whitaker R.J."/>
            <person name="Metcalf W.W."/>
        </authorList>
    </citation>
    <scope>NUCLEOTIDE SEQUENCE [LARGE SCALE GENOMIC DNA]</scope>
    <source>
        <strain evidence="6 7">C16</strain>
    </source>
</reference>
<dbReference type="InterPro" id="IPR017900">
    <property type="entry name" value="4Fe4S_Fe_S_CS"/>
</dbReference>
<dbReference type="PANTHER" id="PTHR24960">
    <property type="entry name" value="PHOTOSYSTEM I IRON-SULFUR CENTER-RELATED"/>
    <property type="match status" value="1"/>
</dbReference>
<evidence type="ECO:0000256" key="3">
    <source>
        <dbReference type="ARBA" id="ARBA00023004"/>
    </source>
</evidence>
<keyword evidence="1" id="KW-0004">4Fe-4S</keyword>
<dbReference type="GO" id="GO:0051539">
    <property type="term" value="F:4 iron, 4 sulfur cluster binding"/>
    <property type="evidence" value="ECO:0007669"/>
    <property type="project" value="UniProtKB-KW"/>
</dbReference>
<dbReference type="GeneID" id="24881787"/>
<evidence type="ECO:0000256" key="2">
    <source>
        <dbReference type="ARBA" id="ARBA00022723"/>
    </source>
</evidence>
<dbReference type="EMBL" id="CP009514">
    <property type="protein sequence ID" value="AKB71724.1"/>
    <property type="molecule type" value="Genomic_DNA"/>
</dbReference>
<keyword evidence="2" id="KW-0479">Metal-binding</keyword>
<feature type="domain" description="4Fe-4S ferredoxin-type" evidence="5">
    <location>
        <begin position="308"/>
        <end position="333"/>
    </location>
</feature>
<dbReference type="Proteomes" id="UP000033071">
    <property type="component" value="Chromosome"/>
</dbReference>
<dbReference type="AlphaFoldDB" id="A0A0E3RV12"/>
<evidence type="ECO:0000313" key="6">
    <source>
        <dbReference type="EMBL" id="AKB71724.1"/>
    </source>
</evidence>
<proteinExistence type="predicted"/>
<dbReference type="InterPro" id="IPR017896">
    <property type="entry name" value="4Fe4S_Fe-S-bd"/>
</dbReference>
<evidence type="ECO:0000313" key="7">
    <source>
        <dbReference type="Proteomes" id="UP000033071"/>
    </source>
</evidence>
<protein>
    <submittedName>
        <fullName evidence="6">Iron-sulfur cluster-binding protein</fullName>
    </submittedName>
</protein>
<evidence type="ECO:0000256" key="4">
    <source>
        <dbReference type="ARBA" id="ARBA00023014"/>
    </source>
</evidence>
<dbReference type="Pfam" id="PF04015">
    <property type="entry name" value="DUF362"/>
    <property type="match status" value="1"/>
</dbReference>
<sequence length="382" mass="40955">MNTRVSIVSCSDYSKAKDAIRKSLDLIGGLEAIISPGNRVLLKPNVLSIRPPEDAVTTHPAVIAAMCELVKEAGGIPLIGDGSGITKPGSTSTSQAFKVSGIEDVASSYGAELINFETSGYTEVDVPGARQFSRLHIAKAVLEADVVISLPKLKTHELTLYTGAVKNFFGTIPQKTRKQAHALEDRDRFGNAVVDIYSVVKPHLSVMDGVVGMEGNGPSGGTPISSGIIMSSYDCVALDVVASELIGIDPLKVPTNRAAISRGFGTVHPEVVGTPLEEVKVRFKNPEGGVTAYIPSFLMKILRTQLYVKPFINTSNCKLCKACVLNCSVNAIEETGNVLKINQEKCIQCFCCRELCPSDAVEIKKSMVLKLITRIEAKKSLF</sequence>
<evidence type="ECO:0000256" key="1">
    <source>
        <dbReference type="ARBA" id="ARBA00022485"/>
    </source>
</evidence>
<dbReference type="HOGENOM" id="CLU_058393_1_0_2"/>
<organism evidence="6 7">
    <name type="scientific">Methanosarcina mazei C16</name>
    <dbReference type="NCBI Taxonomy" id="1434113"/>
    <lineage>
        <taxon>Archaea</taxon>
        <taxon>Methanobacteriati</taxon>
        <taxon>Methanobacteriota</taxon>
        <taxon>Stenosarchaea group</taxon>
        <taxon>Methanomicrobia</taxon>
        <taxon>Methanosarcinales</taxon>
        <taxon>Methanosarcinaceae</taxon>
        <taxon>Methanosarcina</taxon>
    </lineage>
</organism>
<dbReference type="PATRIC" id="fig|1434113.4.peg.2295"/>
<dbReference type="Gene3D" id="3.30.70.20">
    <property type="match status" value="1"/>
</dbReference>
<evidence type="ECO:0000259" key="5">
    <source>
        <dbReference type="PROSITE" id="PS51379"/>
    </source>
</evidence>
<dbReference type="InterPro" id="IPR007160">
    <property type="entry name" value="DUF362"/>
</dbReference>
<keyword evidence="3" id="KW-0408">Iron</keyword>
<dbReference type="RefSeq" id="WP_048042076.1">
    <property type="nucleotide sequence ID" value="NZ_CP009514.1"/>
</dbReference>
<dbReference type="PANTHER" id="PTHR24960:SF76">
    <property type="entry name" value="4FE-4S FERREDOXIN-TYPE DOMAIN-CONTAINING PROTEIN"/>
    <property type="match status" value="1"/>
</dbReference>
<dbReference type="KEGG" id="mmac:MSMAC_1834"/>
<name>A0A0E3RV12_METMZ</name>
<dbReference type="InterPro" id="IPR050157">
    <property type="entry name" value="PSI_iron-sulfur_center"/>
</dbReference>
<dbReference type="PROSITE" id="PS00198">
    <property type="entry name" value="4FE4S_FER_1"/>
    <property type="match status" value="1"/>
</dbReference>
<dbReference type="PROSITE" id="PS51379">
    <property type="entry name" value="4FE4S_FER_2"/>
    <property type="match status" value="2"/>
</dbReference>
<gene>
    <name evidence="6" type="ORF">MSMAC_1834</name>
</gene>